<keyword evidence="1" id="KW-0808">Transferase</keyword>
<dbReference type="InterPro" id="IPR025877">
    <property type="entry name" value="MobA-like_NTP_Trfase"/>
</dbReference>
<sequence>MTAVILAAGVASRLRPLTDNTPKCLLQLGKQTILGRSIDYLLVNGIEQFIIVTGYLGSQIVDFIGNTYPDVRIKFVHNAEYATTNNIYSLWLALQNMEDEAMLLLDSDILFDPRIIALLLDSSFENCLALKSTHRLGEEEIKVRINGQGYITDISKEVDPNLAIGESIGIEKFSSSGLRSLHNELNRMIVDQKQVNVWYESAFQNCINDGLQLWPVDVGRLVCMELDTPEDLRQAEMEVIPQLDR</sequence>
<reference evidence="4" key="1">
    <citation type="journal article" date="2020" name="mSystems">
        <title>Genome- and Community-Level Interaction Insights into Carbon Utilization and Element Cycling Functions of Hydrothermarchaeota in Hydrothermal Sediment.</title>
        <authorList>
            <person name="Zhou Z."/>
            <person name="Liu Y."/>
            <person name="Xu W."/>
            <person name="Pan J."/>
            <person name="Luo Z.H."/>
            <person name="Li M."/>
        </authorList>
    </citation>
    <scope>NUCLEOTIDE SEQUENCE [LARGE SCALE GENOMIC DNA]</scope>
    <source>
        <strain evidence="4">HyVt-577</strain>
    </source>
</reference>
<keyword evidence="2 4" id="KW-0548">Nucleotidyltransferase</keyword>
<name>A0A7V4WW31_CALAY</name>
<dbReference type="InterPro" id="IPR029044">
    <property type="entry name" value="Nucleotide-diphossugar_trans"/>
</dbReference>
<protein>
    <submittedName>
        <fullName evidence="4">Phosphocholine cytidylyltransferase family protein</fullName>
    </submittedName>
</protein>
<dbReference type="Proteomes" id="UP000885779">
    <property type="component" value="Unassembled WGS sequence"/>
</dbReference>
<dbReference type="Gene3D" id="3.90.550.10">
    <property type="entry name" value="Spore Coat Polysaccharide Biosynthesis Protein SpsA, Chain A"/>
    <property type="match status" value="1"/>
</dbReference>
<dbReference type="AlphaFoldDB" id="A0A7V4WW31"/>
<feature type="domain" description="MobA-like NTP transferase" evidence="3">
    <location>
        <begin position="3"/>
        <end position="123"/>
    </location>
</feature>
<dbReference type="CDD" id="cd02523">
    <property type="entry name" value="PC_cytidylyltransferase"/>
    <property type="match status" value="1"/>
</dbReference>
<proteinExistence type="predicted"/>
<dbReference type="SUPFAM" id="SSF53448">
    <property type="entry name" value="Nucleotide-diphospho-sugar transferases"/>
    <property type="match status" value="1"/>
</dbReference>
<evidence type="ECO:0000313" key="4">
    <source>
        <dbReference type="EMBL" id="HGY56493.1"/>
    </source>
</evidence>
<organism evidence="4">
    <name type="scientific">Caldithrix abyssi</name>
    <dbReference type="NCBI Taxonomy" id="187145"/>
    <lineage>
        <taxon>Bacteria</taxon>
        <taxon>Pseudomonadati</taxon>
        <taxon>Calditrichota</taxon>
        <taxon>Calditrichia</taxon>
        <taxon>Calditrichales</taxon>
        <taxon>Calditrichaceae</taxon>
        <taxon>Caldithrix</taxon>
    </lineage>
</organism>
<dbReference type="EMBL" id="DRQG01000114">
    <property type="protein sequence ID" value="HGY56493.1"/>
    <property type="molecule type" value="Genomic_DNA"/>
</dbReference>
<comment type="caution">
    <text evidence="4">The sequence shown here is derived from an EMBL/GenBank/DDBJ whole genome shotgun (WGS) entry which is preliminary data.</text>
</comment>
<dbReference type="PANTHER" id="PTHR43584:SF8">
    <property type="entry name" value="N-ACETYLMURAMATE ALPHA-1-PHOSPHATE URIDYLYLTRANSFERASE"/>
    <property type="match status" value="1"/>
</dbReference>
<evidence type="ECO:0000256" key="2">
    <source>
        <dbReference type="ARBA" id="ARBA00022695"/>
    </source>
</evidence>
<dbReference type="PANTHER" id="PTHR43584">
    <property type="entry name" value="NUCLEOTIDYL TRANSFERASE"/>
    <property type="match status" value="1"/>
</dbReference>
<accession>A0A7V4WW31</accession>
<dbReference type="Pfam" id="PF12804">
    <property type="entry name" value="NTP_transf_3"/>
    <property type="match status" value="1"/>
</dbReference>
<evidence type="ECO:0000256" key="1">
    <source>
        <dbReference type="ARBA" id="ARBA00022679"/>
    </source>
</evidence>
<evidence type="ECO:0000259" key="3">
    <source>
        <dbReference type="Pfam" id="PF12804"/>
    </source>
</evidence>
<dbReference type="InterPro" id="IPR050065">
    <property type="entry name" value="GlmU-like"/>
</dbReference>
<dbReference type="GO" id="GO:0016779">
    <property type="term" value="F:nucleotidyltransferase activity"/>
    <property type="evidence" value="ECO:0007669"/>
    <property type="project" value="UniProtKB-KW"/>
</dbReference>
<gene>
    <name evidence="4" type="ORF">ENK44_12360</name>
</gene>